<organism evidence="1">
    <name type="scientific">virus sp. ct9pU4</name>
    <dbReference type="NCBI Taxonomy" id="2828248"/>
    <lineage>
        <taxon>Viruses</taxon>
    </lineage>
</organism>
<evidence type="ECO:0000313" key="1">
    <source>
        <dbReference type="EMBL" id="DAE28445.1"/>
    </source>
</evidence>
<reference evidence="1" key="1">
    <citation type="journal article" date="2021" name="Proc. Natl. Acad. Sci. U.S.A.">
        <title>A Catalog of Tens of Thousands of Viruses from Human Metagenomes Reveals Hidden Associations with Chronic Diseases.</title>
        <authorList>
            <person name="Tisza M.J."/>
            <person name="Buck C.B."/>
        </authorList>
    </citation>
    <scope>NUCLEOTIDE SEQUENCE</scope>
    <source>
        <strain evidence="1">Ct9pU4</strain>
    </source>
</reference>
<accession>A0A8S5RBK9</accession>
<dbReference type="EMBL" id="BK059087">
    <property type="protein sequence ID" value="DAE28445.1"/>
    <property type="molecule type" value="Genomic_DNA"/>
</dbReference>
<name>A0A8S5RBK9_9VIRU</name>
<proteinExistence type="predicted"/>
<sequence>MKTKEQIEAIVKVKNAYKKAARAISGRKPKVKGENTCPMWDDPKLQEKRAKRKAHLKVLAEARKEHFKLQTPNYPQFNKDNKLTTAQAKFNMMIIHMKQAKIASAKQSKEDKAKHKASLVAFKETYVRTYKVQENYMLDADKKHSRKKNRGFARKSTAKIYQMKKAKLAA</sequence>
<protein>
    <submittedName>
        <fullName evidence="1">Uncharacterized protein</fullName>
    </submittedName>
</protein>